<name>A0A2S4JQM1_9SPIO</name>
<dbReference type="Gene3D" id="3.30.565.10">
    <property type="entry name" value="Histidine kinase-like ATPase, C-terminal domain"/>
    <property type="match status" value="1"/>
</dbReference>
<evidence type="ECO:0000256" key="3">
    <source>
        <dbReference type="ARBA" id="ARBA00022553"/>
    </source>
</evidence>
<dbReference type="PANTHER" id="PTHR43547">
    <property type="entry name" value="TWO-COMPONENT HISTIDINE KINASE"/>
    <property type="match status" value="1"/>
</dbReference>
<dbReference type="PROSITE" id="PS50110">
    <property type="entry name" value="RESPONSE_REGULATORY"/>
    <property type="match status" value="1"/>
</dbReference>
<protein>
    <recommendedName>
        <fullName evidence="2">histidine kinase</fullName>
        <ecNumber evidence="2">2.7.13.3</ecNumber>
    </recommendedName>
</protein>
<dbReference type="GO" id="GO:0000155">
    <property type="term" value="F:phosphorelay sensor kinase activity"/>
    <property type="evidence" value="ECO:0007669"/>
    <property type="project" value="TreeGrafter"/>
</dbReference>
<feature type="domain" description="Histidine kinase" evidence="5">
    <location>
        <begin position="261"/>
        <end position="477"/>
    </location>
</feature>
<evidence type="ECO:0000259" key="6">
    <source>
        <dbReference type="PROSITE" id="PS50110"/>
    </source>
</evidence>
<dbReference type="Pfam" id="PF02518">
    <property type="entry name" value="HATPase_c"/>
    <property type="match status" value="1"/>
</dbReference>
<dbReference type="SUPFAM" id="SSF52172">
    <property type="entry name" value="CheY-like"/>
    <property type="match status" value="1"/>
</dbReference>
<dbReference type="InterPro" id="IPR036890">
    <property type="entry name" value="HATPase_C_sf"/>
</dbReference>
<dbReference type="Pfam" id="PF00072">
    <property type="entry name" value="Response_reg"/>
    <property type="match status" value="1"/>
</dbReference>
<evidence type="ECO:0000256" key="4">
    <source>
        <dbReference type="PROSITE-ProRule" id="PRU00169"/>
    </source>
</evidence>
<evidence type="ECO:0000313" key="8">
    <source>
        <dbReference type="Proteomes" id="UP000237350"/>
    </source>
</evidence>
<dbReference type="Gene3D" id="3.40.50.2300">
    <property type="match status" value="1"/>
</dbReference>
<organism evidence="7 8">
    <name type="scientific">Alkalispirochaeta sphaeroplastigenens</name>
    <dbReference type="NCBI Taxonomy" id="1187066"/>
    <lineage>
        <taxon>Bacteria</taxon>
        <taxon>Pseudomonadati</taxon>
        <taxon>Spirochaetota</taxon>
        <taxon>Spirochaetia</taxon>
        <taxon>Spirochaetales</taxon>
        <taxon>Spirochaetaceae</taxon>
        <taxon>Alkalispirochaeta</taxon>
    </lineage>
</organism>
<dbReference type="PRINTS" id="PR00344">
    <property type="entry name" value="BCTRLSENSOR"/>
</dbReference>
<evidence type="ECO:0000313" key="7">
    <source>
        <dbReference type="EMBL" id="POR01782.1"/>
    </source>
</evidence>
<dbReference type="PANTHER" id="PTHR43547:SF2">
    <property type="entry name" value="HYBRID SIGNAL TRANSDUCTION HISTIDINE KINASE C"/>
    <property type="match status" value="1"/>
</dbReference>
<proteinExistence type="predicted"/>
<feature type="domain" description="Response regulatory" evidence="6">
    <location>
        <begin position="503"/>
        <end position="626"/>
    </location>
</feature>
<feature type="modified residue" description="4-aspartylphosphate" evidence="4">
    <location>
        <position position="560"/>
    </location>
</feature>
<dbReference type="SUPFAM" id="SSF55874">
    <property type="entry name" value="ATPase domain of HSP90 chaperone/DNA topoisomerase II/histidine kinase"/>
    <property type="match status" value="1"/>
</dbReference>
<keyword evidence="3 4" id="KW-0597">Phosphoprotein</keyword>
<dbReference type="EC" id="2.7.13.3" evidence="2"/>
<dbReference type="InterPro" id="IPR001789">
    <property type="entry name" value="Sig_transdc_resp-reg_receiver"/>
</dbReference>
<dbReference type="InterPro" id="IPR011006">
    <property type="entry name" value="CheY-like_superfamily"/>
</dbReference>
<dbReference type="InterPro" id="IPR003594">
    <property type="entry name" value="HATPase_dom"/>
</dbReference>
<dbReference type="SMART" id="SM00448">
    <property type="entry name" value="REC"/>
    <property type="match status" value="1"/>
</dbReference>
<evidence type="ECO:0000256" key="2">
    <source>
        <dbReference type="ARBA" id="ARBA00012438"/>
    </source>
</evidence>
<dbReference type="InterPro" id="IPR004358">
    <property type="entry name" value="Sig_transdc_His_kin-like_C"/>
</dbReference>
<dbReference type="SMART" id="SM00387">
    <property type="entry name" value="HATPase_c"/>
    <property type="match status" value="1"/>
</dbReference>
<comment type="catalytic activity">
    <reaction evidence="1">
        <text>ATP + protein L-histidine = ADP + protein N-phospho-L-histidine.</text>
        <dbReference type="EC" id="2.7.13.3"/>
    </reaction>
</comment>
<evidence type="ECO:0000256" key="1">
    <source>
        <dbReference type="ARBA" id="ARBA00000085"/>
    </source>
</evidence>
<dbReference type="EMBL" id="LPWH01000064">
    <property type="protein sequence ID" value="POR01782.1"/>
    <property type="molecule type" value="Genomic_DNA"/>
</dbReference>
<dbReference type="Proteomes" id="UP000237350">
    <property type="component" value="Unassembled WGS sequence"/>
</dbReference>
<gene>
    <name evidence="7" type="ORF">AU468_07445</name>
</gene>
<sequence>MDHRGCLVAVNGPFARRFGAVAEGASLVLALSAGGEERCGWLPSGDWDQDRADLEGGGLCPSLKVRFVALDGGQWLFVCPGRGGEGEDQQHLRGCSSRIIQAFLRSADEASFVVDEKGTILAWNDLAREYALSGERLGAGGAVGEELRVTQYGRPLDAAGLVEQALRTGEDLRFGAGITLVTSRGASVQVELRVYPFPRARGALAEGPGGQRLAQSQGEACLAEEFQGALIAVVNTEERLRIRRDLAQVQHAQNILRAARGLAHDLTNACTTLFGHLEIIRWNTDEDVTALTAAVRKVQRLTHRFGEFSSDSAARVLPDLGEIGQEGADRVEETILNVVDLALSGTSIRATFDIQGSLAPVVLPPDLLGQALFNVITNAVEAMPEGGVLHVKASLSGEGSSPGGPPFVVIIVQDEGHGMDSRTARDALQHYFSTKEGGSGMGLPVAVSLVEACGGRFSLSADPGFGTTVTLKIPLQGTDLVPGEADRGETHQSGGRRSLTGLSVLLVEDDLLVRRSVERSLRVLGCSVTAVENGERALLLCHDQGGDLKRQLPFDLLMTDLSMPGRVNGIELLRRFRELYPTLPALLSSGVLHDYPGSSYHEAGFQAVLRKPFGLDQLRQAVQEAISSSLNPPAAMA</sequence>
<dbReference type="PROSITE" id="PS50109">
    <property type="entry name" value="HIS_KIN"/>
    <property type="match status" value="1"/>
</dbReference>
<dbReference type="InterPro" id="IPR005467">
    <property type="entry name" value="His_kinase_dom"/>
</dbReference>
<evidence type="ECO:0000259" key="5">
    <source>
        <dbReference type="PROSITE" id="PS50109"/>
    </source>
</evidence>
<keyword evidence="8" id="KW-1185">Reference proteome</keyword>
<accession>A0A2S4JQM1</accession>
<comment type="caution">
    <text evidence="7">The sequence shown here is derived from an EMBL/GenBank/DDBJ whole genome shotgun (WGS) entry which is preliminary data.</text>
</comment>
<reference evidence="8" key="1">
    <citation type="submission" date="2015-12" db="EMBL/GenBank/DDBJ databases">
        <authorList>
            <person name="Lodha T.D."/>
            <person name="Chintalapati S."/>
            <person name="Chintalapati V.R."/>
            <person name="Sravanthi T."/>
        </authorList>
    </citation>
    <scope>NUCLEOTIDE SEQUENCE [LARGE SCALE GENOMIC DNA]</scope>
    <source>
        <strain evidence="8">JC133</strain>
    </source>
</reference>
<dbReference type="AlphaFoldDB" id="A0A2S4JQM1"/>